<keyword evidence="1" id="KW-0328">Glycosyltransferase</keyword>
<evidence type="ECO:0000256" key="1">
    <source>
        <dbReference type="ARBA" id="ARBA00022676"/>
    </source>
</evidence>
<organism evidence="3 4">
    <name type="scientific">Alcaligenes xylosoxydans xylosoxydans</name>
    <name type="common">Achromobacter xylosoxidans</name>
    <dbReference type="NCBI Taxonomy" id="85698"/>
    <lineage>
        <taxon>Bacteria</taxon>
        <taxon>Pseudomonadati</taxon>
        <taxon>Pseudomonadota</taxon>
        <taxon>Betaproteobacteria</taxon>
        <taxon>Burkholderiales</taxon>
        <taxon>Alcaligenaceae</taxon>
        <taxon>Achromobacter</taxon>
    </lineage>
</organism>
<dbReference type="Gene3D" id="3.40.50.2000">
    <property type="entry name" value="Glycogen Phosphorylase B"/>
    <property type="match status" value="1"/>
</dbReference>
<reference evidence="4" key="1">
    <citation type="submission" date="2015-12" db="EMBL/GenBank/DDBJ databases">
        <title>FDA dAtabase for Regulatory Grade micrObial Sequences (FDA-ARGOS): Supporting development and validation of Infectious Disease Dx tests.</title>
        <authorList>
            <person name="Case J."/>
            <person name="Tallon L."/>
            <person name="Sadzewicz L."/>
            <person name="Sengamalay N."/>
            <person name="Ott S."/>
            <person name="Godinez A."/>
            <person name="Nagaraj S."/>
            <person name="Nadendla S."/>
            <person name="Sichtig H."/>
        </authorList>
    </citation>
    <scope>NUCLEOTIDE SEQUENCE [LARGE SCALE GENOMIC DNA]</scope>
    <source>
        <strain evidence="4">FDAARGOS_147</strain>
    </source>
</reference>
<proteinExistence type="predicted"/>
<protein>
    <submittedName>
        <fullName evidence="3">Uncharacterized protein</fullName>
    </submittedName>
</protein>
<dbReference type="AlphaFoldDB" id="A0A109XWF6"/>
<dbReference type="GO" id="GO:0009244">
    <property type="term" value="P:lipopolysaccharide core region biosynthetic process"/>
    <property type="evidence" value="ECO:0007669"/>
    <property type="project" value="TreeGrafter"/>
</dbReference>
<evidence type="ECO:0000313" key="4">
    <source>
        <dbReference type="Proteomes" id="UP000060602"/>
    </source>
</evidence>
<accession>A0A109XWF6</accession>
<evidence type="ECO:0000256" key="2">
    <source>
        <dbReference type="ARBA" id="ARBA00022679"/>
    </source>
</evidence>
<evidence type="ECO:0000313" key="3">
    <source>
        <dbReference type="EMBL" id="AMG36903.1"/>
    </source>
</evidence>
<dbReference type="SUPFAM" id="SSF53756">
    <property type="entry name" value="UDP-Glycosyltransferase/glycogen phosphorylase"/>
    <property type="match status" value="1"/>
</dbReference>
<dbReference type="EMBL" id="CP014060">
    <property type="protein sequence ID" value="AMG36903.1"/>
    <property type="molecule type" value="Genomic_DNA"/>
</dbReference>
<dbReference type="Proteomes" id="UP000060602">
    <property type="component" value="Chromosome"/>
</dbReference>
<dbReference type="GO" id="GO:0005829">
    <property type="term" value="C:cytosol"/>
    <property type="evidence" value="ECO:0007669"/>
    <property type="project" value="TreeGrafter"/>
</dbReference>
<dbReference type="PANTHER" id="PTHR30160:SF23">
    <property type="match status" value="1"/>
</dbReference>
<keyword evidence="2" id="KW-0808">Transferase</keyword>
<name>A0A109XWF6_ALCXX</name>
<dbReference type="PANTHER" id="PTHR30160">
    <property type="entry name" value="TETRAACYLDISACCHARIDE 4'-KINASE-RELATED"/>
    <property type="match status" value="1"/>
</dbReference>
<dbReference type="InterPro" id="IPR051199">
    <property type="entry name" value="LPS_LOS_Heptosyltrfase"/>
</dbReference>
<gene>
    <name evidence="3" type="ORF">AL504_13250</name>
</gene>
<dbReference type="RefSeq" id="WP_061072294.1">
    <property type="nucleotide sequence ID" value="NZ_CP014060.2"/>
</dbReference>
<dbReference type="InterPro" id="IPR002201">
    <property type="entry name" value="Glyco_trans_9"/>
</dbReference>
<dbReference type="Pfam" id="PF01075">
    <property type="entry name" value="Glyco_transf_9"/>
    <property type="match status" value="1"/>
</dbReference>
<dbReference type="GO" id="GO:0008713">
    <property type="term" value="F:ADP-heptose-lipopolysaccharide heptosyltransferase activity"/>
    <property type="evidence" value="ECO:0007669"/>
    <property type="project" value="TreeGrafter"/>
</dbReference>
<sequence length="325" mass="36287">MAQPAPNMPPYDASACVRNLRDARRVALLMAPRLGDTLLMMTMAFNLAAHGRQVTVFGDFAYGLRNWFPGMDIRPSLPREQAPAVLADYDCAAQMHVGWPYALHDCAASYFYYDAHVVITGKGFIKLNQIRDYCRDELGLSLAGTDIGLRPPMAGRHRAFEKRVAVHPSSTGAQRCWAPRHFVELGLRLQRQGYEPVFILAPHERAEWTCLTDAGLAIQQSPSLADVAAFIHECGWFIGNESGIGHLASSVGVPTLTLTGRPTRTKAWRPGWSMSRIAYPVYIPGGRWRDRLWREWLRPGSVMSAFESLTRDYKKSLAAAKVVRS</sequence>